<evidence type="ECO:0000256" key="6">
    <source>
        <dbReference type="ARBA" id="ARBA00022989"/>
    </source>
</evidence>
<reference evidence="17" key="1">
    <citation type="submission" date="2013-03" db="EMBL/GenBank/DDBJ databases">
        <authorList>
            <person name="Jeffery W."/>
            <person name="Warren W."/>
            <person name="Wilson R.K."/>
        </authorList>
    </citation>
    <scope>NUCLEOTIDE SEQUENCE</scope>
    <source>
        <strain evidence="17">female</strain>
    </source>
</reference>
<dbReference type="PROSITE" id="PS50262">
    <property type="entry name" value="G_PROTEIN_RECEP_F1_2"/>
    <property type="match status" value="1"/>
</dbReference>
<dbReference type="PRINTS" id="PR00237">
    <property type="entry name" value="GPCRRHODOPSN"/>
</dbReference>
<dbReference type="GO" id="GO:0004930">
    <property type="term" value="F:G protein-coupled receptor activity"/>
    <property type="evidence" value="ECO:0007669"/>
    <property type="project" value="UniProtKB-KW"/>
</dbReference>
<keyword evidence="4 13" id="KW-0812">Transmembrane</keyword>
<dbReference type="InterPro" id="IPR000276">
    <property type="entry name" value="GPCR_Rhodpsn"/>
</dbReference>
<keyword evidence="6 14" id="KW-1133">Transmembrane helix</keyword>
<keyword evidence="9" id="KW-1015">Disulfide bond</keyword>
<dbReference type="FunCoup" id="A0A3B1JMW0">
    <property type="interactions" value="213"/>
</dbReference>
<keyword evidence="8 14" id="KW-0472">Membrane</keyword>
<feature type="transmembrane region" description="Helical" evidence="14">
    <location>
        <begin position="112"/>
        <end position="133"/>
    </location>
</feature>
<comment type="similarity">
    <text evidence="13">Belongs to the G-protein coupled receptor 1 family.</text>
</comment>
<dbReference type="Ensembl" id="ENSAMXT00000057758.1">
    <property type="protein sequence ID" value="ENSAMXP00000043722.1"/>
    <property type="gene ID" value="ENSAMXG00000030516.1"/>
</dbReference>
<dbReference type="InParanoid" id="A0A3B1JMW0"/>
<evidence type="ECO:0000256" key="1">
    <source>
        <dbReference type="ARBA" id="ARBA00004651"/>
    </source>
</evidence>
<evidence type="ECO:0000256" key="14">
    <source>
        <dbReference type="RuleBase" id="RU363047"/>
    </source>
</evidence>
<feature type="domain" description="G-protein coupled receptors family 1 profile" evidence="15">
    <location>
        <begin position="95"/>
        <end position="343"/>
    </location>
</feature>
<dbReference type="SUPFAM" id="SSF81321">
    <property type="entry name" value="Family A G protein-coupled receptor-like"/>
    <property type="match status" value="1"/>
</dbReference>
<comment type="subcellular location">
    <subcellularLocation>
        <location evidence="1 14">Cell membrane</location>
        <topology evidence="1 14">Multi-pass membrane protein</topology>
    </subcellularLocation>
</comment>
<keyword evidence="2 14" id="KW-1003">Cell membrane</keyword>
<feature type="transmembrane region" description="Helical" evidence="14">
    <location>
        <begin position="145"/>
        <end position="174"/>
    </location>
</feature>
<accession>A0A3B1JMW0</accession>
<dbReference type="Pfam" id="PF13853">
    <property type="entry name" value="7tm_4"/>
    <property type="match status" value="1"/>
</dbReference>
<evidence type="ECO:0000313" key="16">
    <source>
        <dbReference type="Ensembl" id="ENSAMXP00000043722.1"/>
    </source>
</evidence>
<keyword evidence="7 13" id="KW-0297">G-protein coupled receptor</keyword>
<evidence type="ECO:0000256" key="11">
    <source>
        <dbReference type="ARBA" id="ARBA00023180"/>
    </source>
</evidence>
<keyword evidence="10 13" id="KW-0675">Receptor</keyword>
<dbReference type="PROSITE" id="PS00237">
    <property type="entry name" value="G_PROTEIN_RECEP_F1_1"/>
    <property type="match status" value="1"/>
</dbReference>
<evidence type="ECO:0000256" key="2">
    <source>
        <dbReference type="ARBA" id="ARBA00022475"/>
    </source>
</evidence>
<dbReference type="PRINTS" id="PR00245">
    <property type="entry name" value="OLFACTORYR"/>
</dbReference>
<dbReference type="Bgee" id="ENSAMXG00000030516">
    <property type="expression patterns" value="Expressed in olfactory epithelium"/>
</dbReference>
<evidence type="ECO:0000256" key="7">
    <source>
        <dbReference type="ARBA" id="ARBA00023040"/>
    </source>
</evidence>
<evidence type="ECO:0000256" key="10">
    <source>
        <dbReference type="ARBA" id="ARBA00023170"/>
    </source>
</evidence>
<reference evidence="17" key="2">
    <citation type="journal article" date="2014" name="Nat. Commun.">
        <title>The cavefish genome reveals candidate genes for eye loss.</title>
        <authorList>
            <person name="McGaugh S.E."/>
            <person name="Gross J.B."/>
            <person name="Aken B."/>
            <person name="Blin M."/>
            <person name="Borowsky R."/>
            <person name="Chalopin D."/>
            <person name="Hinaux H."/>
            <person name="Jeffery W.R."/>
            <person name="Keene A."/>
            <person name="Ma L."/>
            <person name="Minx P."/>
            <person name="Murphy D."/>
            <person name="O'Quin K.E."/>
            <person name="Retaux S."/>
            <person name="Rohner N."/>
            <person name="Searle S.M."/>
            <person name="Stahl B.A."/>
            <person name="Tabin C."/>
            <person name="Volff J.N."/>
            <person name="Yoshizawa M."/>
            <person name="Warren W.C."/>
        </authorList>
    </citation>
    <scope>NUCLEOTIDE SEQUENCE [LARGE SCALE GENOMIC DNA]</scope>
    <source>
        <strain evidence="17">female</strain>
    </source>
</reference>
<keyword evidence="11" id="KW-0325">Glycoprotein</keyword>
<reference evidence="16" key="3">
    <citation type="submission" date="2025-08" db="UniProtKB">
        <authorList>
            <consortium name="Ensembl"/>
        </authorList>
    </citation>
    <scope>IDENTIFICATION</scope>
</reference>
<evidence type="ECO:0000259" key="15">
    <source>
        <dbReference type="PROSITE" id="PS50262"/>
    </source>
</evidence>
<evidence type="ECO:0000256" key="5">
    <source>
        <dbReference type="ARBA" id="ARBA00022725"/>
    </source>
</evidence>
<feature type="transmembrane region" description="Helical" evidence="14">
    <location>
        <begin position="326"/>
        <end position="345"/>
    </location>
</feature>
<feature type="transmembrane region" description="Helical" evidence="14">
    <location>
        <begin position="79"/>
        <end position="105"/>
    </location>
</feature>
<dbReference type="GO" id="GO:0005886">
    <property type="term" value="C:plasma membrane"/>
    <property type="evidence" value="ECO:0007669"/>
    <property type="project" value="UniProtKB-SubCell"/>
</dbReference>
<feature type="transmembrane region" description="Helical" evidence="14">
    <location>
        <begin position="250"/>
        <end position="271"/>
    </location>
</feature>
<dbReference type="GO" id="GO:0004984">
    <property type="term" value="F:olfactory receptor activity"/>
    <property type="evidence" value="ECO:0007669"/>
    <property type="project" value="InterPro"/>
</dbReference>
<organism evidence="16 17">
    <name type="scientific">Astyanax mexicanus</name>
    <name type="common">Blind cave fish</name>
    <name type="synonym">Astyanax fasciatus mexicanus</name>
    <dbReference type="NCBI Taxonomy" id="7994"/>
    <lineage>
        <taxon>Eukaryota</taxon>
        <taxon>Metazoa</taxon>
        <taxon>Chordata</taxon>
        <taxon>Craniata</taxon>
        <taxon>Vertebrata</taxon>
        <taxon>Euteleostomi</taxon>
        <taxon>Actinopterygii</taxon>
        <taxon>Neopterygii</taxon>
        <taxon>Teleostei</taxon>
        <taxon>Ostariophysi</taxon>
        <taxon>Characiformes</taxon>
        <taxon>Characoidei</taxon>
        <taxon>Acestrorhamphidae</taxon>
        <taxon>Acestrorhamphinae</taxon>
        <taxon>Astyanax</taxon>
    </lineage>
</organism>
<dbReference type="GO" id="GO:0005549">
    <property type="term" value="F:odorant binding"/>
    <property type="evidence" value="ECO:0007669"/>
    <property type="project" value="TreeGrafter"/>
</dbReference>
<dbReference type="InterPro" id="IPR052921">
    <property type="entry name" value="GPCR1_Superfamily_Member"/>
</dbReference>
<keyword evidence="3 14" id="KW-0716">Sensory transduction</keyword>
<keyword evidence="5 14" id="KW-0552">Olfaction</keyword>
<dbReference type="AlphaFoldDB" id="A0A3B1JMW0"/>
<dbReference type="InterPro" id="IPR017452">
    <property type="entry name" value="GPCR_Rhodpsn_7TM"/>
</dbReference>
<dbReference type="GeneTree" id="ENSGT00950000183023"/>
<dbReference type="PANTHER" id="PTHR26451">
    <property type="entry name" value="G_PROTEIN_RECEP_F1_2 DOMAIN-CONTAINING PROTEIN"/>
    <property type="match status" value="1"/>
</dbReference>
<protein>
    <recommendedName>
        <fullName evidence="14">Olfactory receptor</fullName>
    </recommendedName>
</protein>
<reference evidence="16" key="4">
    <citation type="submission" date="2025-09" db="UniProtKB">
        <authorList>
            <consortium name="Ensembl"/>
        </authorList>
    </citation>
    <scope>IDENTIFICATION</scope>
</reference>
<keyword evidence="17" id="KW-1185">Reference proteome</keyword>
<evidence type="ECO:0000256" key="13">
    <source>
        <dbReference type="RuleBase" id="RU000688"/>
    </source>
</evidence>
<feature type="transmembrane region" description="Helical" evidence="14">
    <location>
        <begin position="292"/>
        <end position="314"/>
    </location>
</feature>
<feature type="transmembrane region" description="Helical" evidence="14">
    <location>
        <begin position="195"/>
        <end position="216"/>
    </location>
</feature>
<evidence type="ECO:0000256" key="9">
    <source>
        <dbReference type="ARBA" id="ARBA00023157"/>
    </source>
</evidence>
<proteinExistence type="inferred from homology"/>
<dbReference type="Proteomes" id="UP000018467">
    <property type="component" value="Unassembled WGS sequence"/>
</dbReference>
<evidence type="ECO:0000256" key="4">
    <source>
        <dbReference type="ARBA" id="ARBA00022692"/>
    </source>
</evidence>
<dbReference type="Gene3D" id="1.20.1070.10">
    <property type="entry name" value="Rhodopsin 7-helix transmembrane proteins"/>
    <property type="match status" value="1"/>
</dbReference>
<evidence type="ECO:0000256" key="8">
    <source>
        <dbReference type="ARBA" id="ARBA00023136"/>
    </source>
</evidence>
<dbReference type="FunFam" id="1.20.1070.10:FF:000024">
    <property type="entry name" value="Olfactory receptor"/>
    <property type="match status" value="1"/>
</dbReference>
<sequence>MMPLYINMLICSLENMQSKAHFASTLLFIYRLQHISLSSLIIWNCIAFSNESDNKMMEDVSNVSVFTLSGLNETTENRYIIFAWTTLWYLLILLCNFTVIFAIALDRGLHEPMYLFLCNLCVNALYGTAAFYPKFLYDLLSPLHVISYVGCMIQIFVIYTSVMCDLSTLTIMAYDRYVAICKPLEYHSRMTNQKVMKCILFCWTAPFFCMAVVVFLTTRLTLCGSNIGKLYCETWAVAKLACSSTTVNNVVGQIIIVIYFGHAVMIVSSYVKLIKTCRISKEGRHKFMQTCLPHLIALFNVAVALLFDVFYSRYGSASLPQSLRNFLALDFLFIPPILNPLIYGLQLTRIRRYVLGLCFKNNVGLT</sequence>
<dbReference type="InterPro" id="IPR000725">
    <property type="entry name" value="Olfact_rcpt"/>
</dbReference>
<keyword evidence="12 13" id="KW-0807">Transducer</keyword>
<evidence type="ECO:0000256" key="3">
    <source>
        <dbReference type="ARBA" id="ARBA00022606"/>
    </source>
</evidence>
<dbReference type="PANTHER" id="PTHR26451:SF871">
    <property type="entry name" value="ODORANT RECEPTOR-RELATED"/>
    <property type="match status" value="1"/>
</dbReference>
<name>A0A3B1JMW0_ASTMX</name>
<evidence type="ECO:0000313" key="17">
    <source>
        <dbReference type="Proteomes" id="UP000018467"/>
    </source>
</evidence>
<evidence type="ECO:0000256" key="12">
    <source>
        <dbReference type="ARBA" id="ARBA00023224"/>
    </source>
</evidence>